<dbReference type="InterPro" id="IPR042092">
    <property type="entry name" value="PsdUridine_s_RsuA/RluB/E/F_cat"/>
</dbReference>
<evidence type="ECO:0000256" key="7">
    <source>
        <dbReference type="SAM" id="MobiDB-lite"/>
    </source>
</evidence>
<dbReference type="InterPro" id="IPR000748">
    <property type="entry name" value="PsdUridine_synth_RsuA/RluB/E/F"/>
</dbReference>
<feature type="compositionally biased region" description="Basic and acidic residues" evidence="7">
    <location>
        <begin position="610"/>
        <end position="641"/>
    </location>
</feature>
<dbReference type="GO" id="GO:0120159">
    <property type="term" value="F:rRNA pseudouridine synthase activity"/>
    <property type="evidence" value="ECO:0007669"/>
    <property type="project" value="UniProtKB-ARBA"/>
</dbReference>
<dbReference type="InterPro" id="IPR018496">
    <property type="entry name" value="PsdUridine_synth_RsuA/RluB_CS"/>
</dbReference>
<dbReference type="PANTHER" id="PTHR47683:SF3">
    <property type="entry name" value="RIBOSOMAL LARGE SUBUNIT PSEUDOURIDINE SYNTHASE B"/>
    <property type="match status" value="1"/>
</dbReference>
<evidence type="ECO:0000256" key="2">
    <source>
        <dbReference type="ARBA" id="ARBA00008348"/>
    </source>
</evidence>
<dbReference type="PROSITE" id="PS01149">
    <property type="entry name" value="PSI_RSU"/>
    <property type="match status" value="1"/>
</dbReference>
<feature type="compositionally biased region" description="Gly residues" evidence="7">
    <location>
        <begin position="471"/>
        <end position="482"/>
    </location>
</feature>
<feature type="compositionally biased region" description="Basic and acidic residues" evidence="7">
    <location>
        <begin position="589"/>
        <end position="600"/>
    </location>
</feature>
<evidence type="ECO:0000256" key="5">
    <source>
        <dbReference type="PROSITE-ProRule" id="PRU00182"/>
    </source>
</evidence>
<feature type="compositionally biased region" description="Basic and acidic residues" evidence="7">
    <location>
        <begin position="485"/>
        <end position="498"/>
    </location>
</feature>
<name>A0A212ACA9_9RHOB</name>
<dbReference type="Pfam" id="PF01479">
    <property type="entry name" value="S4"/>
    <property type="match status" value="1"/>
</dbReference>
<feature type="compositionally biased region" description="Basic and acidic residues" evidence="7">
    <location>
        <begin position="325"/>
        <end position="342"/>
    </location>
</feature>
<comment type="catalytic activity">
    <reaction evidence="1">
        <text>a uridine in RNA = a pseudouridine in RNA</text>
        <dbReference type="Rhea" id="RHEA:48348"/>
        <dbReference type="Rhea" id="RHEA-COMP:12068"/>
        <dbReference type="Rhea" id="RHEA-COMP:12069"/>
        <dbReference type="ChEBI" id="CHEBI:65314"/>
        <dbReference type="ChEBI" id="CHEBI:65315"/>
    </reaction>
</comment>
<keyword evidence="10" id="KW-1185">Reference proteome</keyword>
<dbReference type="EC" id="5.4.99.-" evidence="6"/>
<dbReference type="SMART" id="SM00363">
    <property type="entry name" value="S4"/>
    <property type="match status" value="1"/>
</dbReference>
<evidence type="ECO:0000256" key="1">
    <source>
        <dbReference type="ARBA" id="ARBA00000073"/>
    </source>
</evidence>
<organism evidence="9 10">
    <name type="scientific">Haematobacter genomosp. 1</name>
    <dbReference type="NCBI Taxonomy" id="366618"/>
    <lineage>
        <taxon>Bacteria</taxon>
        <taxon>Pseudomonadati</taxon>
        <taxon>Pseudomonadota</taxon>
        <taxon>Alphaproteobacteria</taxon>
        <taxon>Rhodobacterales</taxon>
        <taxon>Paracoccaceae</taxon>
        <taxon>Haematobacter</taxon>
    </lineage>
</organism>
<comment type="similarity">
    <text evidence="2 6">Belongs to the pseudouridine synthase RsuA family.</text>
</comment>
<dbReference type="InterPro" id="IPR020103">
    <property type="entry name" value="PsdUridine_synth_cat_dom_sf"/>
</dbReference>
<dbReference type="InterPro" id="IPR036986">
    <property type="entry name" value="S4_RNA-bd_sf"/>
</dbReference>
<dbReference type="InterPro" id="IPR002942">
    <property type="entry name" value="S4_RNA-bd"/>
</dbReference>
<accession>A0A212ACA9</accession>
<dbReference type="FunFam" id="3.10.290.10:FF:000003">
    <property type="entry name" value="Pseudouridine synthase"/>
    <property type="match status" value="1"/>
</dbReference>
<sequence>MTQEQKTGERIAKVLARAGIASRRDAERLIAAGAVTVNGRVIDSPALDVTPKDRITVEGRPLPAAEPPRLWLYYKPIGLVTTERDEKGRETVFENMPEELPRVLSVGRLDLNSEGLLLLTNDGEIKRRLELPSTGWLRRYRVRVNGRPEDSVLDPLRKGIEVEGERFQPMQVVLDRQQGANAWLTVGLREGKNREVRRAMEAVGLAVNRLIRVSYGPFKLEDLEPGEVREVRSRVLRDQLGLKPEPEQTVAITRRLGTKAEKDSPPGKPRKLSSGPRDMTGATDPSRSLRVTKPMPLRSENVRPQRGEGGKPRERSGGDAPPRPLRSDAPKPARSAWGEDKPRKPRANASADRGFASDTPRKPRSEGFRSHGGGEGKPRSEGFRSHRDASRDDRGTSRDFPRDEDRPRREGGDRPRPHGDDRKPRSGGFSRDNAKGTGERGSKFGAKPRAEGFRSHSRNEEGAERPRSGEGGRFGSGEGGRSGKPRFEGRREDSDRPRAGGPKPAGKGFGPRSGSGEERGERGPRSGFGKTPSRAGSESERGQRSGFGKSSSEKSGNRSFGKGDGERSGGFGGSRGSSGGGRSEGGRSGGERSGDGERGFGKGRAASGESRFDKGPRPSRGGTDRPGADRRGPDRGERGGPDRSGPGSRPRGPKGPRRGE</sequence>
<dbReference type="GO" id="GO:0003723">
    <property type="term" value="F:RNA binding"/>
    <property type="evidence" value="ECO:0007669"/>
    <property type="project" value="UniProtKB-KW"/>
</dbReference>
<dbReference type="RefSeq" id="WP_088215149.1">
    <property type="nucleotide sequence ID" value="NZ_NIPW01000011.1"/>
</dbReference>
<dbReference type="AlphaFoldDB" id="A0A212ACA9"/>
<dbReference type="OrthoDB" id="9807213at2"/>
<dbReference type="Gene3D" id="3.30.70.1560">
    <property type="entry name" value="Alpha-L RNA-binding motif"/>
    <property type="match status" value="1"/>
</dbReference>
<keyword evidence="3 5" id="KW-0694">RNA-binding</keyword>
<dbReference type="EMBL" id="NIPW01000011">
    <property type="protein sequence ID" value="OWJ78491.1"/>
    <property type="molecule type" value="Genomic_DNA"/>
</dbReference>
<proteinExistence type="inferred from homology"/>
<gene>
    <name evidence="9" type="ORF">CDV49_08660</name>
</gene>
<dbReference type="Gene3D" id="3.30.70.580">
    <property type="entry name" value="Pseudouridine synthase I, catalytic domain, N-terminal subdomain"/>
    <property type="match status" value="1"/>
</dbReference>
<feature type="compositionally biased region" description="Basic and acidic residues" evidence="7">
    <location>
        <begin position="551"/>
        <end position="567"/>
    </location>
</feature>
<feature type="compositionally biased region" description="Basic and acidic residues" evidence="7">
    <location>
        <begin position="300"/>
        <end position="317"/>
    </location>
</feature>
<feature type="compositionally biased region" description="Basic and acidic residues" evidence="7">
    <location>
        <begin position="432"/>
        <end position="470"/>
    </location>
</feature>
<dbReference type="CDD" id="cd00165">
    <property type="entry name" value="S4"/>
    <property type="match status" value="1"/>
</dbReference>
<reference evidence="9 10" key="1">
    <citation type="submission" date="2016-12" db="EMBL/GenBank/DDBJ databases">
        <title>Comparison of Traditional DNA-DNA Hybridization with In Silico Genomic Analysis.</title>
        <authorList>
            <person name="Nicholson A.C."/>
            <person name="Humrighouse B.W."/>
            <person name="Graziano J."/>
            <person name="Lasker B."/>
            <person name="Whitney A.M."/>
            <person name="Mcquiston J.R."/>
        </authorList>
    </citation>
    <scope>NUCLEOTIDE SEQUENCE [LARGE SCALE GENOMIC DNA]</scope>
    <source>
        <strain evidence="9 10">H2240</strain>
    </source>
</reference>
<dbReference type="SUPFAM" id="SSF55174">
    <property type="entry name" value="Alpha-L RNA-binding motif"/>
    <property type="match status" value="1"/>
</dbReference>
<feature type="compositionally biased region" description="Gly residues" evidence="7">
    <location>
        <begin position="568"/>
        <end position="588"/>
    </location>
</feature>
<dbReference type="InterPro" id="IPR020094">
    <property type="entry name" value="TruA/RsuA/RluB/E/F_N"/>
</dbReference>
<evidence type="ECO:0000259" key="8">
    <source>
        <dbReference type="SMART" id="SM00363"/>
    </source>
</evidence>
<dbReference type="Gene3D" id="3.10.290.10">
    <property type="entry name" value="RNA-binding S4 domain"/>
    <property type="match status" value="1"/>
</dbReference>
<evidence type="ECO:0000256" key="3">
    <source>
        <dbReference type="ARBA" id="ARBA00022884"/>
    </source>
</evidence>
<evidence type="ECO:0000256" key="4">
    <source>
        <dbReference type="ARBA" id="ARBA00023235"/>
    </source>
</evidence>
<feature type="region of interest" description="Disordered" evidence="7">
    <location>
        <begin position="240"/>
        <end position="660"/>
    </location>
</feature>
<dbReference type="InterPro" id="IPR050343">
    <property type="entry name" value="RsuA_PseudoU_synthase"/>
</dbReference>
<dbReference type="GO" id="GO:0000455">
    <property type="term" value="P:enzyme-directed rRNA pseudouridine synthesis"/>
    <property type="evidence" value="ECO:0007669"/>
    <property type="project" value="UniProtKB-ARBA"/>
</dbReference>
<keyword evidence="4 6" id="KW-0413">Isomerase</keyword>
<dbReference type="NCBIfam" id="TIGR00093">
    <property type="entry name" value="pseudouridine synthase"/>
    <property type="match status" value="1"/>
</dbReference>
<evidence type="ECO:0000313" key="10">
    <source>
        <dbReference type="Proteomes" id="UP000196878"/>
    </source>
</evidence>
<dbReference type="PANTHER" id="PTHR47683">
    <property type="entry name" value="PSEUDOURIDINE SYNTHASE FAMILY PROTEIN-RELATED"/>
    <property type="match status" value="1"/>
</dbReference>
<feature type="compositionally biased region" description="Basic and acidic residues" evidence="7">
    <location>
        <begin position="359"/>
        <end position="424"/>
    </location>
</feature>
<dbReference type="Pfam" id="PF00849">
    <property type="entry name" value="PseudoU_synth_2"/>
    <property type="match status" value="1"/>
</dbReference>
<feature type="domain" description="RNA-binding S4" evidence="8">
    <location>
        <begin position="9"/>
        <end position="67"/>
    </location>
</feature>
<dbReference type="SUPFAM" id="SSF55120">
    <property type="entry name" value="Pseudouridine synthase"/>
    <property type="match status" value="1"/>
</dbReference>
<dbReference type="Proteomes" id="UP000196878">
    <property type="component" value="Unassembled WGS sequence"/>
</dbReference>
<feature type="compositionally biased region" description="Basic and acidic residues" evidence="7">
    <location>
        <begin position="515"/>
        <end position="524"/>
    </location>
</feature>
<protein>
    <recommendedName>
        <fullName evidence="6">Pseudouridine synthase</fullName>
        <ecNumber evidence="6">5.4.99.-</ecNumber>
    </recommendedName>
</protein>
<evidence type="ECO:0000313" key="9">
    <source>
        <dbReference type="EMBL" id="OWJ78491.1"/>
    </source>
</evidence>
<dbReference type="InterPro" id="IPR006145">
    <property type="entry name" value="PsdUridine_synth_RsuA/RluA"/>
</dbReference>
<comment type="caution">
    <text evidence="9">The sequence shown here is derived from an EMBL/GenBank/DDBJ whole genome shotgun (WGS) entry which is preliminary data.</text>
</comment>
<feature type="compositionally biased region" description="Basic residues" evidence="7">
    <location>
        <begin position="651"/>
        <end position="660"/>
    </location>
</feature>
<dbReference type="PROSITE" id="PS50889">
    <property type="entry name" value="S4"/>
    <property type="match status" value="1"/>
</dbReference>
<evidence type="ECO:0000256" key="6">
    <source>
        <dbReference type="RuleBase" id="RU003887"/>
    </source>
</evidence>